<feature type="domain" description="Pyrrolo-quinoline quinone repeat" evidence="6">
    <location>
        <begin position="74"/>
        <end position="305"/>
    </location>
</feature>
<dbReference type="AlphaFoldDB" id="A0A8B6X7U9"/>
<dbReference type="GO" id="GO:0043165">
    <property type="term" value="P:Gram-negative-bacterium-type cell outer membrane assembly"/>
    <property type="evidence" value="ECO:0007669"/>
    <property type="project" value="UniProtKB-UniRule"/>
</dbReference>
<dbReference type="Proteomes" id="UP000675920">
    <property type="component" value="Unplaced"/>
</dbReference>
<dbReference type="PANTHER" id="PTHR34512:SF30">
    <property type="entry name" value="OUTER MEMBRANE PROTEIN ASSEMBLY FACTOR BAMB"/>
    <property type="match status" value="1"/>
</dbReference>
<dbReference type="GO" id="GO:0009279">
    <property type="term" value="C:cell outer membrane"/>
    <property type="evidence" value="ECO:0007669"/>
    <property type="project" value="UniProtKB-SubCell"/>
</dbReference>
<evidence type="ECO:0000256" key="5">
    <source>
        <dbReference type="SAM" id="SignalP"/>
    </source>
</evidence>
<dbReference type="Gene3D" id="2.130.10.10">
    <property type="entry name" value="YVTN repeat-like/Quinoprotein amine dehydrogenase"/>
    <property type="match status" value="1"/>
</dbReference>
<reference evidence="8" key="1">
    <citation type="journal article" date="2006" name="J. Bacteriol.">
        <title>Differential effects of yfgL mutation on Escherichia coli outer membrane proteins and lipopolysaccharide.</title>
        <authorList>
            <person name="Charlson E.S."/>
            <person name="Werner J.N."/>
            <person name="Misra R."/>
        </authorList>
    </citation>
    <scope>NUCLEOTIDE SEQUENCE</scope>
</reference>
<comment type="function">
    <text evidence="4">Part of the outer membrane protein assembly complex, which is involved in assembly and insertion of beta-barrel proteins into the outer membrane.</text>
</comment>
<evidence type="ECO:0000313" key="8">
    <source>
        <dbReference type="RefSeq" id="WP_034412282.1"/>
    </source>
</evidence>
<name>A0A8B6X7U9_9BURK</name>
<evidence type="ECO:0000256" key="1">
    <source>
        <dbReference type="ARBA" id="ARBA00022729"/>
    </source>
</evidence>
<evidence type="ECO:0000256" key="3">
    <source>
        <dbReference type="ARBA" id="ARBA00023237"/>
    </source>
</evidence>
<dbReference type="GO" id="GO:0051205">
    <property type="term" value="P:protein insertion into membrane"/>
    <property type="evidence" value="ECO:0007669"/>
    <property type="project" value="UniProtKB-UniRule"/>
</dbReference>
<comment type="subcellular location">
    <subcellularLocation>
        <location evidence="4">Cell outer membrane</location>
        <topology evidence="4">Lipid-anchor</topology>
    </subcellularLocation>
</comment>
<dbReference type="SMART" id="SM00564">
    <property type="entry name" value="PQQ"/>
    <property type="match status" value="5"/>
</dbReference>
<dbReference type="InterPro" id="IPR017687">
    <property type="entry name" value="BamB"/>
</dbReference>
<keyword evidence="2 4" id="KW-0472">Membrane</keyword>
<protein>
    <recommendedName>
        <fullName evidence="4">Outer membrane protein assembly factor BamB</fullName>
    </recommendedName>
</protein>
<dbReference type="PANTHER" id="PTHR34512">
    <property type="entry name" value="CELL SURFACE PROTEIN"/>
    <property type="match status" value="1"/>
</dbReference>
<reference evidence="8" key="2">
    <citation type="submission" date="2025-08" db="UniProtKB">
        <authorList>
            <consortium name="RefSeq"/>
        </authorList>
    </citation>
    <scope>IDENTIFICATION</scope>
</reference>
<comment type="similarity">
    <text evidence="4">Belongs to the BamB family.</text>
</comment>
<evidence type="ECO:0000256" key="2">
    <source>
        <dbReference type="ARBA" id="ARBA00023136"/>
    </source>
</evidence>
<feature type="signal peptide" evidence="5">
    <location>
        <begin position="1"/>
        <end position="21"/>
    </location>
</feature>
<comment type="subunit">
    <text evidence="4">Part of the Bam complex.</text>
</comment>
<feature type="chain" id="PRO_5035024119" description="Outer membrane protein assembly factor BamB" evidence="5">
    <location>
        <begin position="22"/>
        <end position="382"/>
    </location>
</feature>
<dbReference type="SUPFAM" id="SSF50998">
    <property type="entry name" value="Quinoprotein alcohol dehydrogenase-like"/>
    <property type="match status" value="1"/>
</dbReference>
<sequence length="382" mass="39526">MARLASLRAGAFALAVAIGLAACGSTPQRVPADLKPIESSVAARTLWTAKLGEDGPWALAPALVDGTVLAASTKGRLARLDAATGRERWRVETGFKVSAGVGTDAATAVVGGPDGQVAAFALDTGKQLWKARVPAELIGVPAVANGMAVVRSSDSRLYGLDLATGERKWSLIRPVPPLTLRVPSGMVLAGDVLLAAFPGGRLLGVKVANGQVVFDVAVAQAKGTTELERVVDVVGTPVVEGSEVCAATYQGRIGCLNGATGQTIWVRDFSAGAGPAADVRRVYGVSEQAVVQAFARDTGTLLWTNDKLKFRDLAAPLSWGRTVVAGDYRGYLHFFDRETGNLIGRLATDGSAIRMAPVSLEPAARGFVVQTADGAVVAVATE</sequence>
<keyword evidence="7" id="KW-1185">Reference proteome</keyword>
<dbReference type="InterPro" id="IPR015943">
    <property type="entry name" value="WD40/YVTN_repeat-like_dom_sf"/>
</dbReference>
<evidence type="ECO:0000256" key="4">
    <source>
        <dbReference type="HAMAP-Rule" id="MF_00923"/>
    </source>
</evidence>
<dbReference type="InterPro" id="IPR011047">
    <property type="entry name" value="Quinoprotein_ADH-like_sf"/>
</dbReference>
<evidence type="ECO:0000313" key="7">
    <source>
        <dbReference type="Proteomes" id="UP000675920"/>
    </source>
</evidence>
<keyword evidence="4" id="KW-0564">Palmitate</keyword>
<keyword evidence="1 4" id="KW-0732">Signal</keyword>
<organism evidence="7 8">
    <name type="scientific">Derxia gummosa DSM 723</name>
    <dbReference type="NCBI Taxonomy" id="1121388"/>
    <lineage>
        <taxon>Bacteria</taxon>
        <taxon>Pseudomonadati</taxon>
        <taxon>Pseudomonadota</taxon>
        <taxon>Betaproteobacteria</taxon>
        <taxon>Burkholderiales</taxon>
        <taxon>Alcaligenaceae</taxon>
        <taxon>Derxia</taxon>
    </lineage>
</organism>
<keyword evidence="4" id="KW-0449">Lipoprotein</keyword>
<dbReference type="Pfam" id="PF13360">
    <property type="entry name" value="PQQ_2"/>
    <property type="match status" value="1"/>
</dbReference>
<dbReference type="NCBIfam" id="TIGR03300">
    <property type="entry name" value="assembly_YfgL"/>
    <property type="match status" value="1"/>
</dbReference>
<accession>A0A8B6X7U9</accession>
<keyword evidence="3 4" id="KW-0998">Cell outer membrane</keyword>
<gene>
    <name evidence="4 8" type="primary">bamB</name>
</gene>
<dbReference type="InterPro" id="IPR018391">
    <property type="entry name" value="PQQ_b-propeller_rpt"/>
</dbReference>
<dbReference type="PROSITE" id="PS51257">
    <property type="entry name" value="PROKAR_LIPOPROTEIN"/>
    <property type="match status" value="1"/>
</dbReference>
<evidence type="ECO:0000259" key="6">
    <source>
        <dbReference type="Pfam" id="PF13360"/>
    </source>
</evidence>
<dbReference type="RefSeq" id="WP_034412282.1">
    <property type="nucleotide sequence ID" value="NZ_KI519499.1"/>
</dbReference>
<dbReference type="HAMAP" id="MF_00923">
    <property type="entry name" value="OM_assembly_BamB"/>
    <property type="match status" value="1"/>
</dbReference>
<proteinExistence type="inferred from homology"/>
<dbReference type="InterPro" id="IPR002372">
    <property type="entry name" value="PQQ_rpt_dom"/>
</dbReference>